<evidence type="ECO:0000256" key="1">
    <source>
        <dbReference type="ARBA" id="ARBA00009748"/>
    </source>
</evidence>
<keyword evidence="2" id="KW-0813">Transport</keyword>
<dbReference type="SMART" id="SM00499">
    <property type="entry name" value="AAI"/>
    <property type="match status" value="1"/>
</dbReference>
<accession>A0A9R0IPI1</accession>
<evidence type="ECO:0000256" key="2">
    <source>
        <dbReference type="RuleBase" id="RU000628"/>
    </source>
</evidence>
<protein>
    <recommendedName>
        <fullName evidence="2">Non-specific lipid-transfer protein</fullName>
    </recommendedName>
</protein>
<dbReference type="InterPro" id="IPR016140">
    <property type="entry name" value="Bifunc_inhib/LTP/seed_store"/>
</dbReference>
<dbReference type="SUPFAM" id="SSF47699">
    <property type="entry name" value="Bifunctional inhibitor/lipid-transfer protein/seed storage 2S albumin"/>
    <property type="match status" value="1"/>
</dbReference>
<dbReference type="KEGG" id="soe:110791445"/>
<comment type="function">
    <text evidence="2">Plant non-specific lipid-transfer proteins transfer phospholipids as well as galactolipids across membranes. May play a role in wax or cutin deposition in the cell walls of expanding epidermal cells and certain secretory tissues.</text>
</comment>
<feature type="chain" id="PRO_5046296005" description="Non-specific lipid-transfer protein" evidence="3">
    <location>
        <begin position="26"/>
        <end position="119"/>
    </location>
</feature>
<evidence type="ECO:0000313" key="5">
    <source>
        <dbReference type="Proteomes" id="UP000813463"/>
    </source>
</evidence>
<dbReference type="CDD" id="cd01960">
    <property type="entry name" value="nsLTP1"/>
    <property type="match status" value="1"/>
</dbReference>
<dbReference type="RefSeq" id="XP_021851884.2">
    <property type="nucleotide sequence ID" value="XM_021996192.2"/>
</dbReference>
<dbReference type="Gene3D" id="1.10.110.10">
    <property type="entry name" value="Plant lipid-transfer and hydrophobic proteins"/>
    <property type="match status" value="1"/>
</dbReference>
<name>A0A9R0IPI1_SPIOL</name>
<keyword evidence="2" id="KW-0446">Lipid-binding</keyword>
<dbReference type="GeneID" id="110791445"/>
<feature type="signal peptide" evidence="3">
    <location>
        <begin position="1"/>
        <end position="25"/>
    </location>
</feature>
<feature type="domain" description="Bifunctional inhibitor/plant lipid transfer protein/seed storage helical" evidence="4">
    <location>
        <begin position="29"/>
        <end position="115"/>
    </location>
</feature>
<gene>
    <name evidence="6" type="primary">LOC110791445</name>
</gene>
<proteinExistence type="inferred from homology"/>
<dbReference type="GO" id="GO:0006869">
    <property type="term" value="P:lipid transport"/>
    <property type="evidence" value="ECO:0007669"/>
    <property type="project" value="InterPro"/>
</dbReference>
<dbReference type="PRINTS" id="PR00382">
    <property type="entry name" value="LIPIDTRNSFER"/>
</dbReference>
<dbReference type="AlphaFoldDB" id="A0A9R0IPI1"/>
<sequence length="119" mass="11942">MDSSAVVVKLGCALLIMCMLMHVEAAVTCGQVTSSLAPCIGYLEGNGSPSPAKACCGGIKSLNSMASTPDDRKAACGCLKSAAASVKGINYSAASSLPAKCGVNIPYPFSTSTDCSKIN</sequence>
<dbReference type="PANTHER" id="PTHR33076">
    <property type="entry name" value="NON-SPECIFIC LIPID-TRANSFER PROTEIN 2-RELATED"/>
    <property type="match status" value="1"/>
</dbReference>
<dbReference type="InterPro" id="IPR036312">
    <property type="entry name" value="Bifun_inhib/LTP/seed_sf"/>
</dbReference>
<evidence type="ECO:0000313" key="6">
    <source>
        <dbReference type="RefSeq" id="XP_021851884.2"/>
    </source>
</evidence>
<reference evidence="6" key="2">
    <citation type="submission" date="2025-08" db="UniProtKB">
        <authorList>
            <consortium name="RefSeq"/>
        </authorList>
    </citation>
    <scope>IDENTIFICATION</scope>
    <source>
        <tissue evidence="6">Leaf</tissue>
    </source>
</reference>
<dbReference type="GO" id="GO:0008289">
    <property type="term" value="F:lipid binding"/>
    <property type="evidence" value="ECO:0007669"/>
    <property type="project" value="UniProtKB-KW"/>
</dbReference>
<dbReference type="PROSITE" id="PS00597">
    <property type="entry name" value="PLANT_LTP"/>
    <property type="match status" value="1"/>
</dbReference>
<dbReference type="Proteomes" id="UP000813463">
    <property type="component" value="Chromosome 5"/>
</dbReference>
<reference evidence="5" key="1">
    <citation type="journal article" date="2021" name="Nat. Commun.">
        <title>Genomic analyses provide insights into spinach domestication and the genetic basis of agronomic traits.</title>
        <authorList>
            <person name="Cai X."/>
            <person name="Sun X."/>
            <person name="Xu C."/>
            <person name="Sun H."/>
            <person name="Wang X."/>
            <person name="Ge C."/>
            <person name="Zhang Z."/>
            <person name="Wang Q."/>
            <person name="Fei Z."/>
            <person name="Jiao C."/>
            <person name="Wang Q."/>
        </authorList>
    </citation>
    <scope>NUCLEOTIDE SEQUENCE [LARGE SCALE GENOMIC DNA]</scope>
    <source>
        <strain evidence="5">cv. Varoflay</strain>
    </source>
</reference>
<dbReference type="InterPro" id="IPR000528">
    <property type="entry name" value="Plant_nsLTP"/>
</dbReference>
<keyword evidence="5" id="KW-1185">Reference proteome</keyword>
<keyword evidence="3" id="KW-0732">Signal</keyword>
<dbReference type="Pfam" id="PF00234">
    <property type="entry name" value="Tryp_alpha_amyl"/>
    <property type="match status" value="1"/>
</dbReference>
<evidence type="ECO:0000256" key="3">
    <source>
        <dbReference type="SAM" id="SignalP"/>
    </source>
</evidence>
<evidence type="ECO:0000259" key="4">
    <source>
        <dbReference type="SMART" id="SM00499"/>
    </source>
</evidence>
<comment type="similarity">
    <text evidence="1 2">Belongs to the plant LTP family.</text>
</comment>
<organism evidence="5 6">
    <name type="scientific">Spinacia oleracea</name>
    <name type="common">Spinach</name>
    <dbReference type="NCBI Taxonomy" id="3562"/>
    <lineage>
        <taxon>Eukaryota</taxon>
        <taxon>Viridiplantae</taxon>
        <taxon>Streptophyta</taxon>
        <taxon>Embryophyta</taxon>
        <taxon>Tracheophyta</taxon>
        <taxon>Spermatophyta</taxon>
        <taxon>Magnoliopsida</taxon>
        <taxon>eudicotyledons</taxon>
        <taxon>Gunneridae</taxon>
        <taxon>Pentapetalae</taxon>
        <taxon>Caryophyllales</taxon>
        <taxon>Chenopodiaceae</taxon>
        <taxon>Chenopodioideae</taxon>
        <taxon>Anserineae</taxon>
        <taxon>Spinacia</taxon>
    </lineage>
</organism>